<organism evidence="3 4">
    <name type="scientific">Rhizorhabdus dicambivorans</name>
    <dbReference type="NCBI Taxonomy" id="1850238"/>
    <lineage>
        <taxon>Bacteria</taxon>
        <taxon>Pseudomonadati</taxon>
        <taxon>Pseudomonadota</taxon>
        <taxon>Alphaproteobacteria</taxon>
        <taxon>Sphingomonadales</taxon>
        <taxon>Sphingomonadaceae</taxon>
        <taxon>Rhizorhabdus</taxon>
    </lineage>
</organism>
<evidence type="ECO:0000313" key="4">
    <source>
        <dbReference type="Proteomes" id="UP000218934"/>
    </source>
</evidence>
<dbReference type="AlphaFoldDB" id="A0A2A4FTJ7"/>
<dbReference type="PROSITE" id="PS00086">
    <property type="entry name" value="CYTOCHROME_P450"/>
    <property type="match status" value="1"/>
</dbReference>
<evidence type="ECO:0000256" key="2">
    <source>
        <dbReference type="RuleBase" id="RU000461"/>
    </source>
</evidence>
<dbReference type="PRINTS" id="PR00385">
    <property type="entry name" value="P450"/>
</dbReference>
<dbReference type="InterPro" id="IPR001128">
    <property type="entry name" value="Cyt_P450"/>
</dbReference>
<dbReference type="GO" id="GO:0020037">
    <property type="term" value="F:heme binding"/>
    <property type="evidence" value="ECO:0007669"/>
    <property type="project" value="InterPro"/>
</dbReference>
<dbReference type="KEGG" id="rdi:CMV14_18890"/>
<sequence length="413" mass="46197">MDHINEFEPAGASFEEVYGFLAEARDKAPIFWSEKHQGWIVTRYDDVVKIARSGAFTVENALQAAQGGAYCPEAARILGTGVDWNKTRHVQSGDGPDHARFRRAIMGVINPKRLREMQPIVDGLVERLIDGFIARGSCEYVSEFAYPLAMLTTLNLIGFNEAEDDMSHFPVWIDDTFRLLLAALTEEEQVSAAKNAVAFQDYIRAKIVARRENPKDDLLSDILAELSSGRANLTEDELVIMFTHSFVGAGHETTKLALTNTIYHLLEKRERWNALLANPDRVSDFVEESLRFDAPLLAWFRYCTEDSEIGGQTIRKGDKVVMMLGSANHDAGKYGDSEQFCPFRGEAVPHMTFNTGKHFCAGAPLARMELNAALAHLSRRIPSLRLKPDQAISYVPNFGSRVITALQLEWDVA</sequence>
<keyword evidence="2" id="KW-0349">Heme</keyword>
<dbReference type="Proteomes" id="UP000218934">
    <property type="component" value="Unassembled WGS sequence"/>
</dbReference>
<dbReference type="OrthoDB" id="5522954at2"/>
<keyword evidence="2" id="KW-0479">Metal-binding</keyword>
<comment type="similarity">
    <text evidence="1 2">Belongs to the cytochrome P450 family.</text>
</comment>
<accession>A0A2A4FTJ7</accession>
<protein>
    <submittedName>
        <fullName evidence="3">Cytochrome P450</fullName>
    </submittedName>
</protein>
<dbReference type="Pfam" id="PF00067">
    <property type="entry name" value="p450"/>
    <property type="match status" value="1"/>
</dbReference>
<keyword evidence="4" id="KW-1185">Reference proteome</keyword>
<evidence type="ECO:0000313" key="3">
    <source>
        <dbReference type="EMBL" id="PCE41723.1"/>
    </source>
</evidence>
<dbReference type="Gene3D" id="1.10.630.10">
    <property type="entry name" value="Cytochrome P450"/>
    <property type="match status" value="1"/>
</dbReference>
<name>A0A2A4FTJ7_9SPHN</name>
<dbReference type="RefSeq" id="WP_066961149.1">
    <property type="nucleotide sequence ID" value="NZ_CP023449.1"/>
</dbReference>
<keyword evidence="2" id="KW-0503">Monooxygenase</keyword>
<dbReference type="SUPFAM" id="SSF48264">
    <property type="entry name" value="Cytochrome P450"/>
    <property type="match status" value="1"/>
</dbReference>
<proteinExistence type="inferred from homology"/>
<evidence type="ECO:0000256" key="1">
    <source>
        <dbReference type="ARBA" id="ARBA00010617"/>
    </source>
</evidence>
<dbReference type="PRINTS" id="PR00359">
    <property type="entry name" value="BP450"/>
</dbReference>
<reference evidence="3 4" key="1">
    <citation type="submission" date="2017-09" db="EMBL/GenBank/DDBJ databases">
        <title>The Catabolism of 3,6-Dichlorosalicylic acid is Initiated by the Cytochrome P450 Monooxygenase DsmABC in Rhizorhabdus dicambivorans Ndbn-20.</title>
        <authorList>
            <person name="Na L."/>
        </authorList>
    </citation>
    <scope>NUCLEOTIDE SEQUENCE [LARGE SCALE GENOMIC DNA]</scope>
    <source>
        <strain evidence="3 4">Ndbn-20m</strain>
    </source>
</reference>
<dbReference type="GO" id="GO:0005506">
    <property type="term" value="F:iron ion binding"/>
    <property type="evidence" value="ECO:0007669"/>
    <property type="project" value="InterPro"/>
</dbReference>
<dbReference type="EMBL" id="NWUF01000012">
    <property type="protein sequence ID" value="PCE41723.1"/>
    <property type="molecule type" value="Genomic_DNA"/>
</dbReference>
<dbReference type="InterPro" id="IPR017972">
    <property type="entry name" value="Cyt_P450_CS"/>
</dbReference>
<dbReference type="InterPro" id="IPR036396">
    <property type="entry name" value="Cyt_P450_sf"/>
</dbReference>
<dbReference type="GO" id="GO:0004497">
    <property type="term" value="F:monooxygenase activity"/>
    <property type="evidence" value="ECO:0007669"/>
    <property type="project" value="UniProtKB-KW"/>
</dbReference>
<dbReference type="PANTHER" id="PTHR46696">
    <property type="entry name" value="P450, PUTATIVE (EUROFUNG)-RELATED"/>
    <property type="match status" value="1"/>
</dbReference>
<keyword evidence="2" id="KW-0408">Iron</keyword>
<keyword evidence="2" id="KW-0560">Oxidoreductase</keyword>
<dbReference type="PANTHER" id="PTHR46696:SF1">
    <property type="entry name" value="CYTOCHROME P450 YJIB-RELATED"/>
    <property type="match status" value="1"/>
</dbReference>
<comment type="caution">
    <text evidence="3">The sequence shown here is derived from an EMBL/GenBank/DDBJ whole genome shotgun (WGS) entry which is preliminary data.</text>
</comment>
<dbReference type="GO" id="GO:0016705">
    <property type="term" value="F:oxidoreductase activity, acting on paired donors, with incorporation or reduction of molecular oxygen"/>
    <property type="evidence" value="ECO:0007669"/>
    <property type="project" value="InterPro"/>
</dbReference>
<dbReference type="InterPro" id="IPR002397">
    <property type="entry name" value="Cyt_P450_B"/>
</dbReference>
<gene>
    <name evidence="3" type="ORF">COO09_13230</name>
</gene>